<dbReference type="GO" id="GO:0000147">
    <property type="term" value="P:actin cortical patch assembly"/>
    <property type="evidence" value="ECO:0007669"/>
    <property type="project" value="TreeGrafter"/>
</dbReference>
<dbReference type="PANTHER" id="PTHR15735:SF19">
    <property type="entry name" value="ACTIN CYTOSKELETON-REGULATORY COMPLEX PROTEIN SLA1"/>
    <property type="match status" value="1"/>
</dbReference>
<dbReference type="InterPro" id="IPR035800">
    <property type="entry name" value="Sla1_SH3_1"/>
</dbReference>
<dbReference type="Proteomes" id="UP001219355">
    <property type="component" value="Chromosome 2"/>
</dbReference>
<keyword evidence="14" id="KW-0472">Membrane</keyword>
<dbReference type="Gene3D" id="2.30.30.40">
    <property type="entry name" value="SH3 Domains"/>
    <property type="match status" value="3"/>
</dbReference>
<comment type="similarity">
    <text evidence="4">Belongs to the SLA1 family.</text>
</comment>
<evidence type="ECO:0000256" key="19">
    <source>
        <dbReference type="PROSITE-ProRule" id="PRU00192"/>
    </source>
</evidence>
<dbReference type="Pfam" id="PF08226">
    <property type="entry name" value="DUF1720"/>
    <property type="match status" value="1"/>
</dbReference>
<evidence type="ECO:0000256" key="17">
    <source>
        <dbReference type="ARBA" id="ARBA00029697"/>
    </source>
</evidence>
<dbReference type="GO" id="GO:0006897">
    <property type="term" value="P:endocytosis"/>
    <property type="evidence" value="ECO:0007669"/>
    <property type="project" value="UniProtKB-KW"/>
</dbReference>
<feature type="compositionally biased region" description="Pro residues" evidence="20">
    <location>
        <begin position="1101"/>
        <end position="1112"/>
    </location>
</feature>
<evidence type="ECO:0000256" key="7">
    <source>
        <dbReference type="ARBA" id="ARBA00020357"/>
    </source>
</evidence>
<evidence type="ECO:0000256" key="18">
    <source>
        <dbReference type="ARBA" id="ARBA00030785"/>
    </source>
</evidence>
<feature type="compositionally biased region" description="Polar residues" evidence="20">
    <location>
        <begin position="895"/>
        <end position="906"/>
    </location>
</feature>
<keyword evidence="13" id="KW-0967">Endosome</keyword>
<feature type="region of interest" description="Disordered" evidence="20">
    <location>
        <begin position="477"/>
        <end position="565"/>
    </location>
</feature>
<evidence type="ECO:0000256" key="16">
    <source>
        <dbReference type="ARBA" id="ARBA00023212"/>
    </source>
</evidence>
<keyword evidence="16" id="KW-0206">Cytoskeleton</keyword>
<keyword evidence="12" id="KW-0677">Repeat</keyword>
<feature type="compositionally biased region" description="Polar residues" evidence="20">
    <location>
        <begin position="1021"/>
        <end position="1078"/>
    </location>
</feature>
<dbReference type="AlphaFoldDB" id="A0AAF0DH44"/>
<dbReference type="GO" id="GO:0003779">
    <property type="term" value="F:actin binding"/>
    <property type="evidence" value="ECO:0007669"/>
    <property type="project" value="UniProtKB-KW"/>
</dbReference>
<evidence type="ECO:0000259" key="21">
    <source>
        <dbReference type="PROSITE" id="PS50002"/>
    </source>
</evidence>
<dbReference type="Gene3D" id="2.30.30.700">
    <property type="entry name" value="SLA1 homology domain 1"/>
    <property type="match status" value="1"/>
</dbReference>
<feature type="region of interest" description="Disordered" evidence="20">
    <location>
        <begin position="132"/>
        <end position="297"/>
    </location>
</feature>
<dbReference type="InterPro" id="IPR001452">
    <property type="entry name" value="SH3_domain"/>
</dbReference>
<evidence type="ECO:0000256" key="20">
    <source>
        <dbReference type="SAM" id="MobiDB-lite"/>
    </source>
</evidence>
<feature type="compositionally biased region" description="Polar residues" evidence="20">
    <location>
        <begin position="177"/>
        <end position="188"/>
    </location>
</feature>
<evidence type="ECO:0000256" key="5">
    <source>
        <dbReference type="ARBA" id="ARBA00016255"/>
    </source>
</evidence>
<dbReference type="GO" id="GO:0005634">
    <property type="term" value="C:nucleus"/>
    <property type="evidence" value="ECO:0007669"/>
    <property type="project" value="TreeGrafter"/>
</dbReference>
<feature type="compositionally biased region" description="Polar residues" evidence="20">
    <location>
        <begin position="812"/>
        <end position="830"/>
    </location>
</feature>
<feature type="compositionally biased region" description="Polar residues" evidence="20">
    <location>
        <begin position="972"/>
        <end position="982"/>
    </location>
</feature>
<dbReference type="PROSITE" id="PS50002">
    <property type="entry name" value="SH3"/>
    <property type="match status" value="3"/>
</dbReference>
<dbReference type="GO" id="GO:0030479">
    <property type="term" value="C:actin cortical patch"/>
    <property type="evidence" value="ECO:0007669"/>
    <property type="project" value="UniProtKB-SubCell"/>
</dbReference>
<dbReference type="InterPro" id="IPR056996">
    <property type="entry name" value="PH_SLA1"/>
</dbReference>
<feature type="compositionally biased region" description="Basic and acidic residues" evidence="20">
    <location>
        <begin position="549"/>
        <end position="565"/>
    </location>
</feature>
<dbReference type="SUPFAM" id="SSF50044">
    <property type="entry name" value="SH3-domain"/>
    <property type="match status" value="3"/>
</dbReference>
<evidence type="ECO:0000256" key="14">
    <source>
        <dbReference type="ARBA" id="ARBA00023136"/>
    </source>
</evidence>
<dbReference type="InterPro" id="IPR013761">
    <property type="entry name" value="SAM/pointed_sf"/>
</dbReference>
<evidence type="ECO:0000256" key="10">
    <source>
        <dbReference type="ARBA" id="ARBA00022490"/>
    </source>
</evidence>
<dbReference type="GO" id="GO:0010008">
    <property type="term" value="C:endosome membrane"/>
    <property type="evidence" value="ECO:0007669"/>
    <property type="project" value="UniProtKB-SubCell"/>
</dbReference>
<evidence type="ECO:0000256" key="1">
    <source>
        <dbReference type="ARBA" id="ARBA00004125"/>
    </source>
</evidence>
<dbReference type="CDD" id="cd11775">
    <property type="entry name" value="SH3_Sla1p_3"/>
    <property type="match status" value="1"/>
</dbReference>
<comment type="subcellular location">
    <subcellularLocation>
        <location evidence="3">Cell membrane</location>
        <topology evidence="3">Peripheral membrane protein</topology>
        <orientation evidence="3">Cytoplasmic side</orientation>
    </subcellularLocation>
    <subcellularLocation>
        <location evidence="2">Cytoplasm</location>
        <location evidence="2">Cytoskeleton</location>
        <location evidence="2">Actin patch</location>
    </subcellularLocation>
    <subcellularLocation>
        <location evidence="1">Endosome membrane</location>
        <topology evidence="1">Peripheral membrane protein</topology>
        <orientation evidence="1">Cytoplasmic side</orientation>
    </subcellularLocation>
</comment>
<dbReference type="EMBL" id="CP120628">
    <property type="protein sequence ID" value="WEW58457.1"/>
    <property type="molecule type" value="Genomic_DNA"/>
</dbReference>
<evidence type="ECO:0000313" key="23">
    <source>
        <dbReference type="Proteomes" id="UP001219355"/>
    </source>
</evidence>
<feature type="domain" description="SH3" evidence="21">
    <location>
        <begin position="2"/>
        <end position="69"/>
    </location>
</feature>
<feature type="compositionally biased region" description="Basic and acidic residues" evidence="20">
    <location>
        <begin position="493"/>
        <end position="516"/>
    </location>
</feature>
<protein>
    <recommendedName>
        <fullName evidence="7">Actin cytoskeleton-regulatory complex protein SLA1</fullName>
    </recommendedName>
    <alternativeName>
        <fullName evidence="5 6">High osmolarity signaling protein SHO1</fullName>
    </alternativeName>
    <alternativeName>
        <fullName evidence="17 18">Osmosensor SHO1</fullName>
    </alternativeName>
</protein>
<feature type="compositionally biased region" description="Low complexity" evidence="20">
    <location>
        <begin position="858"/>
        <end position="880"/>
    </location>
</feature>
<keyword evidence="8 19" id="KW-0728">SH3 domain</keyword>
<dbReference type="InterPro" id="IPR036028">
    <property type="entry name" value="SH3-like_dom_sf"/>
</dbReference>
<dbReference type="SMART" id="SM00326">
    <property type="entry name" value="SH3"/>
    <property type="match status" value="3"/>
</dbReference>
<feature type="domain" description="SH3" evidence="21">
    <location>
        <begin position="70"/>
        <end position="127"/>
    </location>
</feature>
<keyword evidence="15" id="KW-0009">Actin-binding</keyword>
<dbReference type="Pfam" id="PF03983">
    <property type="entry name" value="SHD1"/>
    <property type="match status" value="1"/>
</dbReference>
<dbReference type="GO" id="GO:0043130">
    <property type="term" value="F:ubiquitin binding"/>
    <property type="evidence" value="ECO:0007669"/>
    <property type="project" value="InterPro"/>
</dbReference>
<dbReference type="FunFam" id="2.30.30.40:FF:000256">
    <property type="entry name" value="Actin cytoskeleton-regulatory complex protein SLA1"/>
    <property type="match status" value="1"/>
</dbReference>
<feature type="domain" description="SH3" evidence="21">
    <location>
        <begin position="411"/>
        <end position="473"/>
    </location>
</feature>
<dbReference type="GO" id="GO:0042802">
    <property type="term" value="F:identical protein binding"/>
    <property type="evidence" value="ECO:0007669"/>
    <property type="project" value="InterPro"/>
</dbReference>
<sequence length="1154" mass="125214">MGFAGVYTAIYDYKPQAENELEISEGDLLYILDKDTDDGWWKAKKKAADVDEEEPVGLVPNNYVEEARPTKTARSLYDYTRQTDEEVSFSEDAELKVFDTSDPDWTLVQINSEYGFAPSNYIEIVKEIDLARPASPPPPPLPQRVDNHETESEGIPTPRSPSSPVENPAAALAGVLTKQQEPVSSARTRTVPVPSAEPSQSPPIALTPQASDEDDNSPPPALPHRPLSLPDSPQEPISPPEDSYPTRRDVPPPRPQYSRQYSSLRGETSPGVRPSPPYSRISTRDPDKAPSPSVVSPSGYHIYNISEMISIMGKRKKMPTTLGINVATGTIFISPENSEDGPHQEWTADRLTHYSIEGKHVFLDLVRPSKSVDFHAGAKDTAQEIVSALGEIAGGYKAEGLKEVIAAGTTGGKKKGQVLYDFMAQGDDEVTVAVGDEVIIVDDTKSEEWWMVRRMKNGQEGVVPSSYIEITGVGTPAESSYSGVNAGLSTVEQNRREEERLARESARKSRKHDSGSREVGPGVKLPNRASSLLAHDDGNKGLQRHKRESRSSKPKPDPSKTRKWTDRTGTFTVVAEFIGLTDGKIHLHKQNGVKIAVPVAKMSIEDLEYVERVTGESLDEDKPLSDIRRRNQMPQDRQKAIGASIKKEPDYDWFDFFLKAGVGPHLCERYAQNFSKDSMDESVLPDITSDTLRTLGLKEGDILRVIRYLDDIYNRKSKARNVSFGGEEVIGNGESSGSLFSGPGGTLRNNTRKGRPAPPVQTSDVVDPKAFTLKDPSKSMSTVEKESSQISSDKDEHKGFEDSAWEVKHPKSSGTAPPSVTVTQAQSQPALTGAMADLSLLQEPLQPAKPSPASQLNPPVASQPQPQSMPPQALQQQPQMTGANPAFFAQLGQPAMSQTPQIQGLNAQMTGFGQTQQQQTPQFQLQQAPMPPRQRPQPPPAMSQGSILPPPPQRPLSAPNNPSALGPAPLQPQLTGLPQTTPHLAPPGHSLAELNQQRFQQSQLQPQPTALAPPSFGIGQFGNQLAPQPTGLMGQQQGPFINGPQQTGIQRLAPQQTGFTGFSQPQLQQPIPTGSINSVLPPPLQPQRTGANGFGGTTNFTPPPPPPIPELPTAPLQPQKTGPAPPVRFGVHKDAKKLTPQPTGLKANLAQAKV</sequence>
<evidence type="ECO:0000256" key="11">
    <source>
        <dbReference type="ARBA" id="ARBA00022583"/>
    </source>
</evidence>
<feature type="region of interest" description="Disordered" evidence="20">
    <location>
        <begin position="732"/>
        <end position="1154"/>
    </location>
</feature>
<accession>A0AAF0DH44</accession>
<gene>
    <name evidence="22" type="primary">SLA1</name>
    <name evidence="22" type="ORF">PRK78_003925</name>
</gene>
<feature type="compositionally biased region" description="Low complexity" evidence="20">
    <location>
        <begin position="996"/>
        <end position="1015"/>
    </location>
</feature>
<evidence type="ECO:0000256" key="2">
    <source>
        <dbReference type="ARBA" id="ARBA00004134"/>
    </source>
</evidence>
<dbReference type="Pfam" id="PF00018">
    <property type="entry name" value="SH3_1"/>
    <property type="match status" value="2"/>
</dbReference>
<evidence type="ECO:0000256" key="6">
    <source>
        <dbReference type="ARBA" id="ARBA00017350"/>
    </source>
</evidence>
<organism evidence="22 23">
    <name type="scientific">Emydomyces testavorans</name>
    <dbReference type="NCBI Taxonomy" id="2070801"/>
    <lineage>
        <taxon>Eukaryota</taxon>
        <taxon>Fungi</taxon>
        <taxon>Dikarya</taxon>
        <taxon>Ascomycota</taxon>
        <taxon>Pezizomycotina</taxon>
        <taxon>Eurotiomycetes</taxon>
        <taxon>Eurotiomycetidae</taxon>
        <taxon>Onygenales</taxon>
        <taxon>Nannizziopsiaceae</taxon>
        <taxon>Emydomyces</taxon>
    </lineage>
</organism>
<dbReference type="Pfam" id="PF14604">
    <property type="entry name" value="SH3_9"/>
    <property type="match status" value="1"/>
</dbReference>
<evidence type="ECO:0000256" key="13">
    <source>
        <dbReference type="ARBA" id="ARBA00022753"/>
    </source>
</evidence>
<dbReference type="GO" id="GO:0005886">
    <property type="term" value="C:plasma membrane"/>
    <property type="evidence" value="ECO:0007669"/>
    <property type="project" value="UniProtKB-SubCell"/>
</dbReference>
<evidence type="ECO:0000256" key="15">
    <source>
        <dbReference type="ARBA" id="ARBA00023203"/>
    </source>
</evidence>
<reference evidence="22" key="1">
    <citation type="submission" date="2023-03" db="EMBL/GenBank/DDBJ databases">
        <title>Emydomyces testavorans Genome Sequence.</title>
        <authorList>
            <person name="Hoyer L."/>
        </authorList>
    </citation>
    <scope>NUCLEOTIDE SEQUENCE</scope>
    <source>
        <strain evidence="22">16-2883</strain>
    </source>
</reference>
<evidence type="ECO:0000256" key="8">
    <source>
        <dbReference type="ARBA" id="ARBA00022443"/>
    </source>
</evidence>
<keyword evidence="23" id="KW-1185">Reference proteome</keyword>
<keyword evidence="11" id="KW-0254">Endocytosis</keyword>
<evidence type="ECO:0000256" key="3">
    <source>
        <dbReference type="ARBA" id="ARBA00004413"/>
    </source>
</evidence>
<dbReference type="GO" id="GO:0030674">
    <property type="term" value="F:protein-macromolecule adaptor activity"/>
    <property type="evidence" value="ECO:0007669"/>
    <property type="project" value="InterPro"/>
</dbReference>
<feature type="compositionally biased region" description="Polar residues" evidence="20">
    <location>
        <begin position="477"/>
        <end position="492"/>
    </location>
</feature>
<evidence type="ECO:0000256" key="12">
    <source>
        <dbReference type="ARBA" id="ARBA00022737"/>
    </source>
</evidence>
<dbReference type="Gene3D" id="1.10.150.50">
    <property type="entry name" value="Transcription Factor, Ets-1"/>
    <property type="match status" value="1"/>
</dbReference>
<dbReference type="PANTHER" id="PTHR15735">
    <property type="entry name" value="FCH AND DOUBLE SH3 DOMAINS PROTEIN"/>
    <property type="match status" value="1"/>
</dbReference>
<feature type="compositionally biased region" description="Pro residues" evidence="20">
    <location>
        <begin position="929"/>
        <end position="941"/>
    </location>
</feature>
<dbReference type="InterPro" id="IPR007131">
    <property type="entry name" value="SHD1"/>
</dbReference>
<keyword evidence="9" id="KW-1003">Cell membrane</keyword>
<dbReference type="InterPro" id="IPR013182">
    <property type="entry name" value="DUF1720"/>
</dbReference>
<evidence type="ECO:0000313" key="22">
    <source>
        <dbReference type="EMBL" id="WEW58457.1"/>
    </source>
</evidence>
<dbReference type="Pfam" id="PF24081">
    <property type="entry name" value="PH_SLA1"/>
    <property type="match status" value="1"/>
</dbReference>
<feature type="compositionally biased region" description="Polar residues" evidence="20">
    <location>
        <begin position="257"/>
        <end position="266"/>
    </location>
</feature>
<evidence type="ECO:0000256" key="9">
    <source>
        <dbReference type="ARBA" id="ARBA00022475"/>
    </source>
</evidence>
<evidence type="ECO:0000256" key="4">
    <source>
        <dbReference type="ARBA" id="ARBA00007948"/>
    </source>
</evidence>
<dbReference type="CDD" id="cd11773">
    <property type="entry name" value="SH3_Sla1p_1"/>
    <property type="match status" value="1"/>
</dbReference>
<keyword evidence="10" id="KW-0963">Cytoplasm</keyword>
<dbReference type="GO" id="GO:0030833">
    <property type="term" value="P:regulation of actin filament polymerization"/>
    <property type="evidence" value="ECO:0007669"/>
    <property type="project" value="TreeGrafter"/>
</dbReference>
<proteinExistence type="inferred from homology"/>
<dbReference type="InterPro" id="IPR035821">
    <property type="entry name" value="Sla1_SH3_3"/>
</dbReference>
<feature type="compositionally biased region" description="Low complexity" evidence="20">
    <location>
        <begin position="907"/>
        <end position="928"/>
    </location>
</feature>
<name>A0AAF0DH44_9EURO</name>
<dbReference type="PRINTS" id="PR00452">
    <property type="entry name" value="SH3DOMAIN"/>
</dbReference>
<feature type="compositionally biased region" description="Basic and acidic residues" evidence="20">
    <location>
        <begin position="783"/>
        <end position="809"/>
    </location>
</feature>